<dbReference type="InterPro" id="IPR012340">
    <property type="entry name" value="NA-bd_OB-fold"/>
</dbReference>
<evidence type="ECO:0000313" key="3">
    <source>
        <dbReference type="Proteomes" id="UP000002297"/>
    </source>
</evidence>
<dbReference type="EMBL" id="CP002046">
    <property type="protein sequence ID" value="EAP87424.1"/>
    <property type="molecule type" value="Genomic_DNA"/>
</dbReference>
<dbReference type="STRING" id="216432.CA2559_01675"/>
<evidence type="ECO:0000313" key="2">
    <source>
        <dbReference type="EMBL" id="EAP87424.1"/>
    </source>
</evidence>
<reference evidence="2 3" key="1">
    <citation type="journal article" date="2010" name="J. Bacteriol.">
        <title>The complete genome sequence of Croceibacter atlanticus HTCC2559T.</title>
        <authorList>
            <person name="Oh H.M."/>
            <person name="Kang I."/>
            <person name="Ferriera S."/>
            <person name="Giovannoni S.J."/>
            <person name="Cho J.C."/>
        </authorList>
    </citation>
    <scope>NUCLEOTIDE SEQUENCE [LARGE SCALE GENOMIC DNA]</scope>
    <source>
        <strain evidence="3">ATCC BAA-628 / HTCC2559 / KCTC 12090</strain>
    </source>
</reference>
<organism evidence="2 3">
    <name type="scientific">Croceibacter atlanticus (strain ATCC BAA-628 / JCM 21780 / CIP 108009 / IAM 15332 / KCTC 12090 / HTCC2559)</name>
    <dbReference type="NCBI Taxonomy" id="216432"/>
    <lineage>
        <taxon>Bacteria</taxon>
        <taxon>Pseudomonadati</taxon>
        <taxon>Bacteroidota</taxon>
        <taxon>Flavobacteriia</taxon>
        <taxon>Flavobacteriales</taxon>
        <taxon>Flavobacteriaceae</taxon>
        <taxon>Croceibacter</taxon>
    </lineage>
</organism>
<gene>
    <name evidence="2" type="ordered locus">CA2559_01675</name>
</gene>
<dbReference type="GeneID" id="89452134"/>
<name>A3U5A7_CROAH</name>
<feature type="region of interest" description="Disordered" evidence="1">
    <location>
        <begin position="90"/>
        <end position="128"/>
    </location>
</feature>
<dbReference type="Pfam" id="PF11325">
    <property type="entry name" value="DUF3127"/>
    <property type="match status" value="1"/>
</dbReference>
<dbReference type="AlphaFoldDB" id="A3U5A7"/>
<protein>
    <recommendedName>
        <fullName evidence="4">DUF3127 domain-containing protein</fullName>
    </recommendedName>
</protein>
<evidence type="ECO:0008006" key="4">
    <source>
        <dbReference type="Google" id="ProtNLM"/>
    </source>
</evidence>
<dbReference type="Proteomes" id="UP000002297">
    <property type="component" value="Chromosome"/>
</dbReference>
<dbReference type="OrthoDB" id="598142at2"/>
<evidence type="ECO:0000256" key="1">
    <source>
        <dbReference type="SAM" id="MobiDB-lite"/>
    </source>
</evidence>
<keyword evidence="3" id="KW-1185">Reference proteome</keyword>
<sequence>MEVQGTVKLINDTQTFGSNGFRKREIVVTTEEQYPQHIMIEFVQDKTNLLDNFNVGQQVKISINLRGREWVNPQGETKYFNSIQGWRIENLQPQNNAGSSNAAPMPPVDEFEPAGNNLNQDDHDDLPF</sequence>
<dbReference type="SUPFAM" id="SSF50249">
    <property type="entry name" value="Nucleic acid-binding proteins"/>
    <property type="match status" value="1"/>
</dbReference>
<dbReference type="eggNOG" id="COG0629">
    <property type="taxonomic scope" value="Bacteria"/>
</dbReference>
<accession>A3U5A7</accession>
<feature type="compositionally biased region" description="Polar residues" evidence="1">
    <location>
        <begin position="91"/>
        <end position="102"/>
    </location>
</feature>
<dbReference type="InterPro" id="IPR021474">
    <property type="entry name" value="DUF3127"/>
</dbReference>
<proteinExistence type="predicted"/>
<dbReference type="HOGENOM" id="CLU_109792_0_1_10"/>
<dbReference type="KEGG" id="cat:CA2559_01675"/>
<dbReference type="RefSeq" id="WP_013186102.1">
    <property type="nucleotide sequence ID" value="NC_014230.1"/>
</dbReference>